<dbReference type="PANTHER" id="PTHR35535">
    <property type="entry name" value="HEAT SHOCK PROTEIN HSLJ"/>
    <property type="match status" value="1"/>
</dbReference>
<dbReference type="RefSeq" id="WP_076376561.1">
    <property type="nucleotide sequence ID" value="NZ_AP017422.1"/>
</dbReference>
<dbReference type="OrthoDB" id="880459at2"/>
<feature type="domain" description="DUF306" evidence="2">
    <location>
        <begin position="51"/>
        <end position="144"/>
    </location>
</feature>
<evidence type="ECO:0000259" key="2">
    <source>
        <dbReference type="Pfam" id="PF03724"/>
    </source>
</evidence>
<dbReference type="InterPro" id="IPR038670">
    <property type="entry name" value="HslJ-like_sf"/>
</dbReference>
<dbReference type="STRING" id="477680.SAMN05421788_1011184"/>
<dbReference type="PANTHER" id="PTHR35535:SF2">
    <property type="entry name" value="DUF306 DOMAIN-CONTAINING PROTEIN"/>
    <property type="match status" value="1"/>
</dbReference>
<accession>A0A1N7LX35</accession>
<dbReference type="Pfam" id="PF03724">
    <property type="entry name" value="META"/>
    <property type="match status" value="1"/>
</dbReference>
<dbReference type="EMBL" id="FTOR01000001">
    <property type="protein sequence ID" value="SIS78396.1"/>
    <property type="molecule type" value="Genomic_DNA"/>
</dbReference>
<name>A0A1N7LX35_9BACT</name>
<evidence type="ECO:0000256" key="1">
    <source>
        <dbReference type="SAM" id="SignalP"/>
    </source>
</evidence>
<feature type="chain" id="PRO_5012478692" evidence="1">
    <location>
        <begin position="22"/>
        <end position="163"/>
    </location>
</feature>
<dbReference type="PROSITE" id="PS51257">
    <property type="entry name" value="PROKAR_LIPOPROTEIN"/>
    <property type="match status" value="1"/>
</dbReference>
<evidence type="ECO:0000313" key="4">
    <source>
        <dbReference type="Proteomes" id="UP000186917"/>
    </source>
</evidence>
<dbReference type="AlphaFoldDB" id="A0A1N7LX35"/>
<dbReference type="InterPro" id="IPR053147">
    <property type="entry name" value="Hsp_HslJ-like"/>
</dbReference>
<gene>
    <name evidence="3" type="ORF">SAMN05421788_1011184</name>
</gene>
<dbReference type="Proteomes" id="UP000186917">
    <property type="component" value="Unassembled WGS sequence"/>
</dbReference>
<keyword evidence="4" id="KW-1185">Reference proteome</keyword>
<organism evidence="3 4">
    <name type="scientific">Filimonas lacunae</name>
    <dbReference type="NCBI Taxonomy" id="477680"/>
    <lineage>
        <taxon>Bacteria</taxon>
        <taxon>Pseudomonadati</taxon>
        <taxon>Bacteroidota</taxon>
        <taxon>Chitinophagia</taxon>
        <taxon>Chitinophagales</taxon>
        <taxon>Chitinophagaceae</taxon>
        <taxon>Filimonas</taxon>
    </lineage>
</organism>
<keyword evidence="1" id="KW-0732">Signal</keyword>
<proteinExistence type="predicted"/>
<protein>
    <submittedName>
        <fullName evidence="3">META domain-containing protein</fullName>
    </submittedName>
</protein>
<dbReference type="InterPro" id="IPR005184">
    <property type="entry name" value="DUF306_Meta_HslJ"/>
</dbReference>
<evidence type="ECO:0000313" key="3">
    <source>
        <dbReference type="EMBL" id="SIS78396.1"/>
    </source>
</evidence>
<feature type="signal peptide" evidence="1">
    <location>
        <begin position="1"/>
        <end position="21"/>
    </location>
</feature>
<sequence length="163" mass="18369">MKRNQHFFTGLFFICIAVAIACHSKSSQTSRYSDTTSAKQVAYVNVGGSLEGKWYLQPELASDTSTGRIPEITFHASDGRFTGSTGCNRMSGTFIRKDDTLQFDSRIVSTRMACIGYNEKPFIDNLLRTNHFVIKGGILMLMYNETVLSKWVRHLEDQPIKKA</sequence>
<dbReference type="Gene3D" id="2.40.128.270">
    <property type="match status" value="1"/>
</dbReference>
<reference evidence="4" key="1">
    <citation type="submission" date="2017-01" db="EMBL/GenBank/DDBJ databases">
        <authorList>
            <person name="Varghese N."/>
            <person name="Submissions S."/>
        </authorList>
    </citation>
    <scope>NUCLEOTIDE SEQUENCE [LARGE SCALE GENOMIC DNA]</scope>
    <source>
        <strain evidence="4">DSM 21054</strain>
    </source>
</reference>